<feature type="domain" description="Uroporphyrinogen decarboxylase (URO-D)" evidence="1">
    <location>
        <begin position="179"/>
        <end position="315"/>
    </location>
</feature>
<gene>
    <name evidence="2" type="ORF">H9838_05330</name>
</gene>
<evidence type="ECO:0000313" key="2">
    <source>
        <dbReference type="EMBL" id="HIY26584.1"/>
    </source>
</evidence>
<protein>
    <recommendedName>
        <fullName evidence="1">Uroporphyrinogen decarboxylase (URO-D) domain-containing protein</fullName>
    </recommendedName>
</protein>
<reference evidence="2" key="1">
    <citation type="journal article" date="2021" name="PeerJ">
        <title>Extensive microbial diversity within the chicken gut microbiome revealed by metagenomics and culture.</title>
        <authorList>
            <person name="Gilroy R."/>
            <person name="Ravi A."/>
            <person name="Getino M."/>
            <person name="Pursley I."/>
            <person name="Horton D.L."/>
            <person name="Alikhan N.F."/>
            <person name="Baker D."/>
            <person name="Gharbi K."/>
            <person name="Hall N."/>
            <person name="Watson M."/>
            <person name="Adriaenssens E.M."/>
            <person name="Foster-Nyarko E."/>
            <person name="Jarju S."/>
            <person name="Secka A."/>
            <person name="Antonio M."/>
            <person name="Oren A."/>
            <person name="Chaudhuri R.R."/>
            <person name="La Ragione R."/>
            <person name="Hildebrand F."/>
            <person name="Pallen M.J."/>
        </authorList>
    </citation>
    <scope>NUCLEOTIDE SEQUENCE</scope>
    <source>
        <strain evidence="2">1282</strain>
    </source>
</reference>
<dbReference type="PANTHER" id="PTHR47099:SF1">
    <property type="entry name" value="METHYLCOBAMIDE:COM METHYLTRANSFERASE MTBA"/>
    <property type="match status" value="1"/>
</dbReference>
<accession>A0A9D1YDM2</accession>
<dbReference type="SUPFAM" id="SSF51726">
    <property type="entry name" value="UROD/MetE-like"/>
    <property type="match status" value="1"/>
</dbReference>
<organism evidence="2 3">
    <name type="scientific">Candidatus Acutalibacter pullistercoris</name>
    <dbReference type="NCBI Taxonomy" id="2838418"/>
    <lineage>
        <taxon>Bacteria</taxon>
        <taxon>Bacillati</taxon>
        <taxon>Bacillota</taxon>
        <taxon>Clostridia</taxon>
        <taxon>Eubacteriales</taxon>
        <taxon>Acutalibacteraceae</taxon>
        <taxon>Acutalibacter</taxon>
    </lineage>
</organism>
<sequence>MTHRERFIKTLRGEPIGGQVPTFELVFFLTMEAFGKVHPHHRKYEQWDQMSENERKLQIADMADVYIQTAQRYGHSAIHLHPNPGDLENTQRLLEEIRRRTGDQYFLTIDHDPTWAIPDGDHMMDFSVRMFEEPEALGDQSARRLEETLEIARKLDEWGHLLDGFCFCSDYCFNVNPFFSPDQFEEFIVPTLRDAIAGAHEMGYYVIKHTDGNIMPILPQIAACKPDALHSLDPQGGVSIPEVRKVIGDDICLIGNVNCGLLQTGTEEECRQDVLRALREGMEKGRGYVFATSNCAYTGLPLARYEVMIDLWRQYGSYDLGLPPQE</sequence>
<proteinExistence type="predicted"/>
<evidence type="ECO:0000313" key="3">
    <source>
        <dbReference type="Proteomes" id="UP000823915"/>
    </source>
</evidence>
<comment type="caution">
    <text evidence="2">The sequence shown here is derived from an EMBL/GenBank/DDBJ whole genome shotgun (WGS) entry which is preliminary data.</text>
</comment>
<dbReference type="GO" id="GO:0006779">
    <property type="term" value="P:porphyrin-containing compound biosynthetic process"/>
    <property type="evidence" value="ECO:0007669"/>
    <property type="project" value="InterPro"/>
</dbReference>
<reference evidence="2" key="2">
    <citation type="submission" date="2021-04" db="EMBL/GenBank/DDBJ databases">
        <authorList>
            <person name="Gilroy R."/>
        </authorList>
    </citation>
    <scope>NUCLEOTIDE SEQUENCE</scope>
    <source>
        <strain evidence="2">1282</strain>
    </source>
</reference>
<dbReference type="InterPro" id="IPR052024">
    <property type="entry name" value="Methanogen_methyltrans"/>
</dbReference>
<name>A0A9D1YDM2_9FIRM</name>
<dbReference type="Proteomes" id="UP000823915">
    <property type="component" value="Unassembled WGS sequence"/>
</dbReference>
<dbReference type="Pfam" id="PF01208">
    <property type="entry name" value="URO-D"/>
    <property type="match status" value="1"/>
</dbReference>
<dbReference type="Gene3D" id="3.20.20.210">
    <property type="match status" value="1"/>
</dbReference>
<dbReference type="InterPro" id="IPR038071">
    <property type="entry name" value="UROD/MetE-like_sf"/>
</dbReference>
<dbReference type="PANTHER" id="PTHR47099">
    <property type="entry name" value="METHYLCOBAMIDE:COM METHYLTRANSFERASE MTBA"/>
    <property type="match status" value="1"/>
</dbReference>
<dbReference type="InterPro" id="IPR000257">
    <property type="entry name" value="Uroporphyrinogen_deCOase"/>
</dbReference>
<dbReference type="GO" id="GO:0004853">
    <property type="term" value="F:uroporphyrinogen decarboxylase activity"/>
    <property type="evidence" value="ECO:0007669"/>
    <property type="project" value="InterPro"/>
</dbReference>
<dbReference type="EMBL" id="DXDU01000091">
    <property type="protein sequence ID" value="HIY26584.1"/>
    <property type="molecule type" value="Genomic_DNA"/>
</dbReference>
<dbReference type="AlphaFoldDB" id="A0A9D1YDM2"/>
<evidence type="ECO:0000259" key="1">
    <source>
        <dbReference type="Pfam" id="PF01208"/>
    </source>
</evidence>